<feature type="transmembrane region" description="Helical" evidence="3">
    <location>
        <begin position="449"/>
        <end position="471"/>
    </location>
</feature>
<accession>A0A9P7B834</accession>
<keyword evidence="3" id="KW-0812">Transmembrane</keyword>
<dbReference type="EMBL" id="PUHQ01000021">
    <property type="protein sequence ID" value="KAG0663224.1"/>
    <property type="molecule type" value="Genomic_DNA"/>
</dbReference>
<feature type="region of interest" description="Disordered" evidence="2">
    <location>
        <begin position="197"/>
        <end position="221"/>
    </location>
</feature>
<dbReference type="InterPro" id="IPR036770">
    <property type="entry name" value="Ankyrin_rpt-contain_sf"/>
</dbReference>
<dbReference type="InterPro" id="IPR002110">
    <property type="entry name" value="Ankyrin_rpt"/>
</dbReference>
<dbReference type="OrthoDB" id="539213at2759"/>
<comment type="caution">
    <text evidence="4">The sequence shown here is derived from an EMBL/GenBank/DDBJ whole genome shotgun (WGS) entry which is preliminary data.</text>
</comment>
<feature type="transmembrane region" description="Helical" evidence="3">
    <location>
        <begin position="522"/>
        <end position="542"/>
    </location>
</feature>
<dbReference type="PROSITE" id="PS50088">
    <property type="entry name" value="ANK_REPEAT"/>
    <property type="match status" value="1"/>
</dbReference>
<reference evidence="4 5" key="1">
    <citation type="submission" date="2020-11" db="EMBL/GenBank/DDBJ databases">
        <title>Kefir isolates.</title>
        <authorList>
            <person name="Marcisauskas S."/>
            <person name="Kim Y."/>
            <person name="Blasche S."/>
        </authorList>
    </citation>
    <scope>NUCLEOTIDE SEQUENCE [LARGE SCALE GENOMIC DNA]</scope>
    <source>
        <strain evidence="4 5">KR</strain>
    </source>
</reference>
<feature type="region of interest" description="Disordered" evidence="2">
    <location>
        <begin position="589"/>
        <end position="616"/>
    </location>
</feature>
<keyword evidence="1" id="KW-0040">ANK repeat</keyword>
<feature type="transmembrane region" description="Helical" evidence="3">
    <location>
        <begin position="483"/>
        <end position="510"/>
    </location>
</feature>
<evidence type="ECO:0000256" key="3">
    <source>
        <dbReference type="SAM" id="Phobius"/>
    </source>
</evidence>
<feature type="region of interest" description="Disordered" evidence="2">
    <location>
        <begin position="257"/>
        <end position="292"/>
    </location>
</feature>
<protein>
    <submittedName>
        <fullName evidence="4">Uncharacterized protein</fullName>
    </submittedName>
</protein>
<feature type="repeat" description="ANK" evidence="1">
    <location>
        <begin position="127"/>
        <end position="159"/>
    </location>
</feature>
<dbReference type="Gene3D" id="1.25.40.20">
    <property type="entry name" value="Ankyrin repeat-containing domain"/>
    <property type="match status" value="1"/>
</dbReference>
<evidence type="ECO:0000313" key="5">
    <source>
        <dbReference type="Proteomes" id="UP000777482"/>
    </source>
</evidence>
<dbReference type="SUPFAM" id="SSF48403">
    <property type="entry name" value="Ankyrin repeat"/>
    <property type="match status" value="1"/>
</dbReference>
<keyword evidence="3" id="KW-1133">Transmembrane helix</keyword>
<organism evidence="4 5">
    <name type="scientific">Rhodotorula mucilaginosa</name>
    <name type="common">Yeast</name>
    <name type="synonym">Rhodotorula rubra</name>
    <dbReference type="NCBI Taxonomy" id="5537"/>
    <lineage>
        <taxon>Eukaryota</taxon>
        <taxon>Fungi</taxon>
        <taxon>Dikarya</taxon>
        <taxon>Basidiomycota</taxon>
        <taxon>Pucciniomycotina</taxon>
        <taxon>Microbotryomycetes</taxon>
        <taxon>Sporidiobolales</taxon>
        <taxon>Sporidiobolaceae</taxon>
        <taxon>Rhodotorula</taxon>
    </lineage>
</organism>
<keyword evidence="3" id="KW-0472">Membrane</keyword>
<feature type="transmembrane region" description="Helical" evidence="3">
    <location>
        <begin position="408"/>
        <end position="437"/>
    </location>
</feature>
<gene>
    <name evidence="4" type="ORF">C6P46_002814</name>
</gene>
<dbReference type="Proteomes" id="UP000777482">
    <property type="component" value="Unassembled WGS sequence"/>
</dbReference>
<sequence length="616" mass="67904">MTGFEDLPVELLYDIHLTSLSSALPVLSRYLRQVFTATSPYHRARYLYLRHDRKTLAHAVKYGICNLDVVHALEKQASARGKKLKCPQLPRRLVKGVGRIAGKDPTEVDMPFIAYLLDRYSASPNSHDGYPLARAVFARHLPLIRLLLAHGADPGLKDGWAVTTAISHGDFDLVKLLMEPGSERTDEPLSDDVVLVAKGSRTAQKRRRDSDGGGGKRRKMEDRCAATSIMLETAVKSKQWAIVDYLTAKGGRGPQELALSGPKRVPDDFKCPERSVSPTSQRTPLRKMSPPGPWARPAQAGYLTQILLYGIFLALFLNCYTSGELASTGLLGRTALTLSLTLNTAYTGLCFYEAFISSVWQNRTWAFLSNGDLPWNALPLLGGLIAVVTEVALAYRAGKLLPCAWARIVFGVWMVLLILAVLTGSILACLAGIFYHHQDVFIMHWASSAAVWLWSSAIADVSISVAAAYSLKSRIAGFNRETDSVLCTLIFIVLRTAAYTAIISIVVAAVESVYKDYQLQSFVTAALWLPLGALYGIALFTFSVSKWTTSHHTITVPTLSRLSRARSSEGSTPRTPLIVTVHQQREVRIDEDNENPLNKQRPRRGSRKDHCVTSPV</sequence>
<evidence type="ECO:0000256" key="1">
    <source>
        <dbReference type="PROSITE-ProRule" id="PRU00023"/>
    </source>
</evidence>
<feature type="transmembrane region" description="Helical" evidence="3">
    <location>
        <begin position="375"/>
        <end position="396"/>
    </location>
</feature>
<keyword evidence="5" id="KW-1185">Reference proteome</keyword>
<feature type="transmembrane region" description="Helical" evidence="3">
    <location>
        <begin position="306"/>
        <end position="323"/>
    </location>
</feature>
<feature type="compositionally biased region" description="Basic and acidic residues" evidence="2">
    <location>
        <begin position="264"/>
        <end position="273"/>
    </location>
</feature>
<evidence type="ECO:0000313" key="4">
    <source>
        <dbReference type="EMBL" id="KAG0663224.1"/>
    </source>
</evidence>
<dbReference type="AlphaFoldDB" id="A0A9P7B834"/>
<feature type="transmembrane region" description="Helical" evidence="3">
    <location>
        <begin position="335"/>
        <end position="355"/>
    </location>
</feature>
<proteinExistence type="predicted"/>
<evidence type="ECO:0000256" key="2">
    <source>
        <dbReference type="SAM" id="MobiDB-lite"/>
    </source>
</evidence>
<name>A0A9P7B834_RHOMI</name>